<feature type="domain" description="Thiamine pyrophosphate enzyme TPP-binding" evidence="5">
    <location>
        <begin position="397"/>
        <end position="546"/>
    </location>
</feature>
<dbReference type="GO" id="GO:0009099">
    <property type="term" value="P:L-valine biosynthetic process"/>
    <property type="evidence" value="ECO:0007669"/>
    <property type="project" value="TreeGrafter"/>
</dbReference>
<dbReference type="KEGG" id="cnc:CNE_BB1p01440"/>
<organism evidence="7 8">
    <name type="scientific">Cupriavidus necator (strain ATCC 43291 / DSM 13513 / CCUG 52238 / LMG 8453 / N-1)</name>
    <name type="common">Ralstonia eutropha</name>
    <dbReference type="NCBI Taxonomy" id="1042878"/>
    <lineage>
        <taxon>Bacteria</taxon>
        <taxon>Pseudomonadati</taxon>
        <taxon>Pseudomonadota</taxon>
        <taxon>Betaproteobacteria</taxon>
        <taxon>Burkholderiales</taxon>
        <taxon>Burkholderiaceae</taxon>
        <taxon>Cupriavidus</taxon>
    </lineage>
</organism>
<dbReference type="EMBL" id="CP002879">
    <property type="protein sequence ID" value="AEI81571.1"/>
    <property type="molecule type" value="Genomic_DNA"/>
</dbReference>
<dbReference type="HOGENOM" id="CLU_013748_3_4_4"/>
<dbReference type="PANTHER" id="PTHR18968">
    <property type="entry name" value="THIAMINE PYROPHOSPHATE ENZYMES"/>
    <property type="match status" value="1"/>
</dbReference>
<dbReference type="NCBIfam" id="NF006052">
    <property type="entry name" value="PRK08199.1"/>
    <property type="match status" value="1"/>
</dbReference>
<sequence>MTSTLHSTPATLPRRNGGQILMQQLRIHGTRRVFLVPGESYLPCIDALNEHKGAIEPIVCRQESGAAYMAEAMGKLTGEPGICFVTRGPGATNASIGVHTAFQDSTPMILFIGQVGNDFYEREAFQEIDYRRMFGQMAKWVAQIDRTERIPEYISRAFSIATSGRPGPVVLALPEDTLWGTAEVADLPRYTRAHSHPGADDMQRMAELLETAERPFMIVGGTGWTREAISHVEDFAVRFQLPVGTAWRRLECFDQRSPNAAGHVGWAMTPELRQRLRDADVVLAVGTRLGEATTEGYTVIESPMPRQKLIHVYPDASELGRVFAPTQAIVADVSSFANALASLTPLQPLQRKAWVDSARAEYLASLNPLPAKGPFSLDEAAAIAAEQLPRDACITVGAGNYALYPHRYRQYTGPGTSLTPTVGSMGYGLPAAISAKLENPDRTVVCYAGDGCFQMNLQELGVALQYRVGVVVLVFNNGIWGTIRAHQEREFPGRDIALSFSNPDFAALIRSYGGHGEVVERTEDFSAALARACAFADREKLPALIELRYDADGIAPGETLAGIREAAYIRQQAATSSN</sequence>
<evidence type="ECO:0000313" key="8">
    <source>
        <dbReference type="Proteomes" id="UP000006798"/>
    </source>
</evidence>
<dbReference type="SUPFAM" id="SSF52518">
    <property type="entry name" value="Thiamin diphosphate-binding fold (THDP-binding)"/>
    <property type="match status" value="2"/>
</dbReference>
<dbReference type="Gene3D" id="3.40.50.970">
    <property type="match status" value="2"/>
</dbReference>
<dbReference type="Pfam" id="PF02776">
    <property type="entry name" value="TPP_enzyme_N"/>
    <property type="match status" value="1"/>
</dbReference>
<feature type="domain" description="Thiamine pyrophosphate enzyme N-terminal TPP-binding" evidence="6">
    <location>
        <begin position="16"/>
        <end position="130"/>
    </location>
</feature>
<dbReference type="InterPro" id="IPR012000">
    <property type="entry name" value="Thiamin_PyroP_enz_cen_dom"/>
</dbReference>
<evidence type="ECO:0000259" key="4">
    <source>
        <dbReference type="Pfam" id="PF00205"/>
    </source>
</evidence>
<dbReference type="GO" id="GO:0009097">
    <property type="term" value="P:isoleucine biosynthetic process"/>
    <property type="evidence" value="ECO:0007669"/>
    <property type="project" value="TreeGrafter"/>
</dbReference>
<dbReference type="EC" id="2.2.1.6" evidence="7"/>
<reference evidence="7 8" key="1">
    <citation type="journal article" date="2011" name="J. Bacteriol.">
        <title>Complete genome sequence of the type strain Cupriavidus necator N-1.</title>
        <authorList>
            <person name="Poehlein A."/>
            <person name="Kusian B."/>
            <person name="Friedrich B."/>
            <person name="Daniel R."/>
            <person name="Bowien B."/>
        </authorList>
    </citation>
    <scope>NUCLEOTIDE SEQUENCE [LARGE SCALE GENOMIC DNA]</scope>
    <source>
        <strain evidence="8">ATCC 43291 / DSM 13513 / CCUG 52238 / LMG 8453 / N-1</strain>
        <plasmid evidence="7 8">pBB1</plasmid>
    </source>
</reference>
<evidence type="ECO:0000313" key="7">
    <source>
        <dbReference type="EMBL" id="AEI81571.1"/>
    </source>
</evidence>
<evidence type="ECO:0000256" key="3">
    <source>
        <dbReference type="RuleBase" id="RU362132"/>
    </source>
</evidence>
<gene>
    <name evidence="7" type="primary">ilvI</name>
    <name evidence="7" type="ordered locus">CNE_BB1p01440</name>
</gene>
<dbReference type="InterPro" id="IPR029035">
    <property type="entry name" value="DHS-like_NAD/FAD-binding_dom"/>
</dbReference>
<dbReference type="SUPFAM" id="SSF52467">
    <property type="entry name" value="DHS-like NAD/FAD-binding domain"/>
    <property type="match status" value="1"/>
</dbReference>
<protein>
    <submittedName>
        <fullName evidence="7">Acetolactate synthase large subunit</fullName>
        <ecNumber evidence="7">2.2.1.6</ecNumber>
    </submittedName>
</protein>
<dbReference type="Gene3D" id="3.40.50.1220">
    <property type="entry name" value="TPP-binding domain"/>
    <property type="match status" value="1"/>
</dbReference>
<geneLocation type="plasmid" evidence="7 8">
    <name>pBB1</name>
</geneLocation>
<dbReference type="GO" id="GO:0000287">
    <property type="term" value="F:magnesium ion binding"/>
    <property type="evidence" value="ECO:0007669"/>
    <property type="project" value="InterPro"/>
</dbReference>
<keyword evidence="2 3" id="KW-0786">Thiamine pyrophosphate</keyword>
<dbReference type="CDD" id="cd07035">
    <property type="entry name" value="TPP_PYR_POX_like"/>
    <property type="match status" value="1"/>
</dbReference>
<dbReference type="GO" id="GO:0003984">
    <property type="term" value="F:acetolactate synthase activity"/>
    <property type="evidence" value="ECO:0007669"/>
    <property type="project" value="UniProtKB-EC"/>
</dbReference>
<dbReference type="GO" id="GO:0005948">
    <property type="term" value="C:acetolactate synthase complex"/>
    <property type="evidence" value="ECO:0007669"/>
    <property type="project" value="TreeGrafter"/>
</dbReference>
<dbReference type="FunFam" id="3.40.50.970:FF:000007">
    <property type="entry name" value="Acetolactate synthase"/>
    <property type="match status" value="1"/>
</dbReference>
<evidence type="ECO:0000256" key="2">
    <source>
        <dbReference type="ARBA" id="ARBA00023052"/>
    </source>
</evidence>
<feature type="domain" description="Thiamine pyrophosphate enzyme central" evidence="4">
    <location>
        <begin position="203"/>
        <end position="340"/>
    </location>
</feature>
<evidence type="ECO:0000259" key="5">
    <source>
        <dbReference type="Pfam" id="PF02775"/>
    </source>
</evidence>
<evidence type="ECO:0000259" key="6">
    <source>
        <dbReference type="Pfam" id="PF02776"/>
    </source>
</evidence>
<dbReference type="Pfam" id="PF02775">
    <property type="entry name" value="TPP_enzyme_C"/>
    <property type="match status" value="1"/>
</dbReference>
<dbReference type="AlphaFoldDB" id="F8GVS9"/>
<dbReference type="Proteomes" id="UP000006798">
    <property type="component" value="Plasmid pBB1"/>
</dbReference>
<dbReference type="Pfam" id="PF00205">
    <property type="entry name" value="TPP_enzyme_M"/>
    <property type="match status" value="1"/>
</dbReference>
<dbReference type="GO" id="GO:0030976">
    <property type="term" value="F:thiamine pyrophosphate binding"/>
    <property type="evidence" value="ECO:0007669"/>
    <property type="project" value="InterPro"/>
</dbReference>
<dbReference type="InterPro" id="IPR011766">
    <property type="entry name" value="TPP_enzyme_TPP-bd"/>
</dbReference>
<dbReference type="InterPro" id="IPR045229">
    <property type="entry name" value="TPP_enz"/>
</dbReference>
<dbReference type="InterPro" id="IPR012001">
    <property type="entry name" value="Thiamin_PyroP_enz_TPP-bd_dom"/>
</dbReference>
<proteinExistence type="inferred from homology"/>
<dbReference type="PANTHER" id="PTHR18968:SF120">
    <property type="entry name" value="ACETOLACTATE SYNTHASE LARGE SUBUNIT"/>
    <property type="match status" value="1"/>
</dbReference>
<keyword evidence="7" id="KW-0808">Transferase</keyword>
<dbReference type="InterPro" id="IPR029061">
    <property type="entry name" value="THDP-binding"/>
</dbReference>
<comment type="similarity">
    <text evidence="1 3">Belongs to the TPP enzyme family.</text>
</comment>
<keyword evidence="7" id="KW-0614">Plasmid</keyword>
<dbReference type="GO" id="GO:0050660">
    <property type="term" value="F:flavin adenine dinucleotide binding"/>
    <property type="evidence" value="ECO:0007669"/>
    <property type="project" value="TreeGrafter"/>
</dbReference>
<dbReference type="CDD" id="cd00568">
    <property type="entry name" value="TPP_enzymes"/>
    <property type="match status" value="1"/>
</dbReference>
<accession>F8GVS9</accession>
<evidence type="ECO:0000256" key="1">
    <source>
        <dbReference type="ARBA" id="ARBA00007812"/>
    </source>
</evidence>
<name>F8GVS9_CUPNN</name>